<feature type="non-terminal residue" evidence="4">
    <location>
        <position position="1"/>
    </location>
</feature>
<dbReference type="InterPro" id="IPR036388">
    <property type="entry name" value="WH-like_DNA-bd_sf"/>
</dbReference>
<dbReference type="Proteomes" id="UP001519887">
    <property type="component" value="Unassembled WGS sequence"/>
</dbReference>
<accession>A0ABS7CHW9</accession>
<keyword evidence="5" id="KW-1185">Reference proteome</keyword>
<name>A0ABS7CHW9_9BACL</name>
<dbReference type="Pfam" id="PF03704">
    <property type="entry name" value="BTAD"/>
    <property type="match status" value="1"/>
</dbReference>
<evidence type="ECO:0000313" key="5">
    <source>
        <dbReference type="Proteomes" id="UP001519887"/>
    </source>
</evidence>
<dbReference type="SUPFAM" id="SSF46894">
    <property type="entry name" value="C-terminal effector domain of the bipartite response regulators"/>
    <property type="match status" value="1"/>
</dbReference>
<dbReference type="Gene3D" id="1.10.10.10">
    <property type="entry name" value="Winged helix-like DNA-binding domain superfamily/Winged helix DNA-binding domain"/>
    <property type="match status" value="1"/>
</dbReference>
<dbReference type="InterPro" id="IPR005158">
    <property type="entry name" value="BTAD"/>
</dbReference>
<sequence>KAGELLVYLLLQPGYKANREQVIDRVFGEGDPAKRSNQLYVTLHDLRQSLKDMGISVDPVYAKRGLIAVDEHMVDQVDAETFMTLSRVGDQLWVDDREAACRLYEEALPLYGQLGTELPGAEWLDRVRDQMMDRQTIMLKRLAIYYSDMQDDMMVEQCLGEWIALRPEQEEAYETIILHFLDKGRRSEAVGWYKRLERMCMEELGTEPVEEIKRLLWR</sequence>
<evidence type="ECO:0000256" key="1">
    <source>
        <dbReference type="ARBA" id="ARBA00023015"/>
    </source>
</evidence>
<organism evidence="4 5">
    <name type="scientific">Paenibacillus sepulcri</name>
    <dbReference type="NCBI Taxonomy" id="359917"/>
    <lineage>
        <taxon>Bacteria</taxon>
        <taxon>Bacillati</taxon>
        <taxon>Bacillota</taxon>
        <taxon>Bacilli</taxon>
        <taxon>Bacillales</taxon>
        <taxon>Paenibacillaceae</taxon>
        <taxon>Paenibacillus</taxon>
    </lineage>
</organism>
<dbReference type="InterPro" id="IPR011990">
    <property type="entry name" value="TPR-like_helical_dom_sf"/>
</dbReference>
<keyword evidence="2" id="KW-0804">Transcription</keyword>
<protein>
    <recommendedName>
        <fullName evidence="3">Bacterial transcriptional activator domain-containing protein</fullName>
    </recommendedName>
</protein>
<gene>
    <name evidence="4" type="ORF">K0U00_41135</name>
</gene>
<dbReference type="InterPro" id="IPR051677">
    <property type="entry name" value="AfsR-DnrI-RedD_regulator"/>
</dbReference>
<dbReference type="Gene3D" id="1.25.40.10">
    <property type="entry name" value="Tetratricopeptide repeat domain"/>
    <property type="match status" value="1"/>
</dbReference>
<evidence type="ECO:0000313" key="4">
    <source>
        <dbReference type="EMBL" id="MBW7460488.1"/>
    </source>
</evidence>
<evidence type="ECO:0000259" key="3">
    <source>
        <dbReference type="SMART" id="SM01043"/>
    </source>
</evidence>
<dbReference type="PANTHER" id="PTHR35807">
    <property type="entry name" value="TRANSCRIPTIONAL REGULATOR REDD-RELATED"/>
    <property type="match status" value="1"/>
</dbReference>
<dbReference type="EMBL" id="JAHZIK010002259">
    <property type="protein sequence ID" value="MBW7460488.1"/>
    <property type="molecule type" value="Genomic_DNA"/>
</dbReference>
<proteinExistence type="predicted"/>
<dbReference type="SMART" id="SM01043">
    <property type="entry name" value="BTAD"/>
    <property type="match status" value="1"/>
</dbReference>
<reference evidence="4 5" key="1">
    <citation type="submission" date="2021-07" db="EMBL/GenBank/DDBJ databases">
        <title>Paenibacillus radiodurans sp. nov., isolated from the southeastern edge of Tengger Desert.</title>
        <authorList>
            <person name="Zhang G."/>
        </authorList>
    </citation>
    <scope>NUCLEOTIDE SEQUENCE [LARGE SCALE GENOMIC DNA]</scope>
    <source>
        <strain evidence="4 5">CCM 7311</strain>
    </source>
</reference>
<comment type="caution">
    <text evidence="4">The sequence shown here is derived from an EMBL/GenBank/DDBJ whole genome shotgun (WGS) entry which is preliminary data.</text>
</comment>
<evidence type="ECO:0000256" key="2">
    <source>
        <dbReference type="ARBA" id="ARBA00023163"/>
    </source>
</evidence>
<dbReference type="InterPro" id="IPR016032">
    <property type="entry name" value="Sig_transdc_resp-reg_C-effctor"/>
</dbReference>
<feature type="domain" description="Bacterial transcriptional activator" evidence="3">
    <location>
        <begin position="77"/>
        <end position="213"/>
    </location>
</feature>
<dbReference type="SUPFAM" id="SSF48452">
    <property type="entry name" value="TPR-like"/>
    <property type="match status" value="1"/>
</dbReference>
<keyword evidence="1" id="KW-0805">Transcription regulation</keyword>